<gene>
    <name evidence="2" type="ORF">HARCEL1_04580</name>
</gene>
<evidence type="ECO:0000313" key="2">
    <source>
        <dbReference type="EMBL" id="AWB27033.1"/>
    </source>
</evidence>
<feature type="transmembrane region" description="Helical" evidence="1">
    <location>
        <begin position="26"/>
        <end position="46"/>
    </location>
</feature>
<accession>A0A2R4WZQ3</accession>
<dbReference type="GeneID" id="36511757"/>
<evidence type="ECO:0008006" key="4">
    <source>
        <dbReference type="Google" id="ProtNLM"/>
    </source>
</evidence>
<dbReference type="PANTHER" id="PTHR43471:SF1">
    <property type="entry name" value="ABC TRANSPORTER PERMEASE PROTEIN NOSY-RELATED"/>
    <property type="match status" value="1"/>
</dbReference>
<dbReference type="AlphaFoldDB" id="A0A2R4WZQ3"/>
<feature type="transmembrane region" description="Helical" evidence="1">
    <location>
        <begin position="115"/>
        <end position="140"/>
    </location>
</feature>
<name>A0A2R4WZQ3_9EURY</name>
<dbReference type="EMBL" id="CP028858">
    <property type="protein sequence ID" value="AWB27033.1"/>
    <property type="molecule type" value="Genomic_DNA"/>
</dbReference>
<keyword evidence="1" id="KW-0472">Membrane</keyword>
<reference evidence="2 3" key="1">
    <citation type="submission" date="2018-04" db="EMBL/GenBank/DDBJ databases">
        <title>Halococcoides cellulosivorans gen. nov., sp. nov., an extremely halophilic cellulose-utilizing haloarchaeon from hypersaline lakes.</title>
        <authorList>
            <person name="Sorokin D.Y."/>
            <person name="Toshchakov S.V."/>
            <person name="Samarov N.I."/>
            <person name="Korzhenkov A."/>
            <person name="Kublanov I.V."/>
        </authorList>
    </citation>
    <scope>NUCLEOTIDE SEQUENCE [LARGE SCALE GENOMIC DNA]</scope>
    <source>
        <strain evidence="2 3">HArcel1</strain>
    </source>
</reference>
<sequence length="311" mass="33576">MEIELPTKNALVVARKDFRDAMRSRLIIALGVLFVVGESLAGIVEVEIIGKVLFGSAPAAPELTRSIASHAVLFIAFVTILVAYRSIAGERASGSIKFLLSTPNTRMDVLVGKVLGRWSVIALPLTVGYTVGTAVGWIWIGETALSAYLIGLFGITVFALTYVCIVVALSASMRSTTRIVAAAMALFVVFHFAWEYIPASAYITIEFLLKGDEASASSLISTTWPAWTVVFDALSPARALDMTLNLMTDEPLSPPLPLFMNFFISLFGGLIGSPEVEDVWYATNWLGPISLILWSGLSLIAGYLRFDAADL</sequence>
<dbReference type="RefSeq" id="WP_108381402.1">
    <property type="nucleotide sequence ID" value="NZ_CP028858.1"/>
</dbReference>
<keyword evidence="3" id="KW-1185">Reference proteome</keyword>
<proteinExistence type="predicted"/>
<protein>
    <recommendedName>
        <fullName evidence="4">ABC transporter permease</fullName>
    </recommendedName>
</protein>
<feature type="transmembrane region" description="Helical" evidence="1">
    <location>
        <begin position="146"/>
        <end position="169"/>
    </location>
</feature>
<dbReference type="Pfam" id="PF12679">
    <property type="entry name" value="ABC2_membrane_2"/>
    <property type="match status" value="1"/>
</dbReference>
<dbReference type="Proteomes" id="UP000244727">
    <property type="component" value="Chromosome"/>
</dbReference>
<evidence type="ECO:0000313" key="3">
    <source>
        <dbReference type="Proteomes" id="UP000244727"/>
    </source>
</evidence>
<keyword evidence="1" id="KW-0812">Transmembrane</keyword>
<feature type="transmembrane region" description="Helical" evidence="1">
    <location>
        <begin position="255"/>
        <end position="273"/>
    </location>
</feature>
<keyword evidence="1" id="KW-1133">Transmembrane helix</keyword>
<dbReference type="GO" id="GO:0140359">
    <property type="term" value="F:ABC-type transporter activity"/>
    <property type="evidence" value="ECO:0007669"/>
    <property type="project" value="InterPro"/>
</dbReference>
<organism evidence="2 3">
    <name type="scientific">Halococcoides cellulosivorans</name>
    <dbReference type="NCBI Taxonomy" id="1679096"/>
    <lineage>
        <taxon>Archaea</taxon>
        <taxon>Methanobacteriati</taxon>
        <taxon>Methanobacteriota</taxon>
        <taxon>Stenosarchaea group</taxon>
        <taxon>Halobacteria</taxon>
        <taxon>Halobacteriales</taxon>
        <taxon>Haloarculaceae</taxon>
        <taxon>Halococcoides</taxon>
    </lineage>
</organism>
<feature type="transmembrane region" description="Helical" evidence="1">
    <location>
        <begin position="176"/>
        <end position="194"/>
    </location>
</feature>
<feature type="transmembrane region" description="Helical" evidence="1">
    <location>
        <begin position="285"/>
        <end position="306"/>
    </location>
</feature>
<dbReference type="KEGG" id="harc:HARCEL1_04580"/>
<evidence type="ECO:0000256" key="1">
    <source>
        <dbReference type="SAM" id="Phobius"/>
    </source>
</evidence>
<feature type="transmembrane region" description="Helical" evidence="1">
    <location>
        <begin position="66"/>
        <end position="87"/>
    </location>
</feature>
<dbReference type="PANTHER" id="PTHR43471">
    <property type="entry name" value="ABC TRANSPORTER PERMEASE"/>
    <property type="match status" value="1"/>
</dbReference>
<dbReference type="GO" id="GO:0005886">
    <property type="term" value="C:plasma membrane"/>
    <property type="evidence" value="ECO:0007669"/>
    <property type="project" value="UniProtKB-SubCell"/>
</dbReference>